<accession>F2Q7X5</accession>
<evidence type="ECO:0000313" key="1">
    <source>
        <dbReference type="EMBL" id="CAX67698.1"/>
    </source>
</evidence>
<name>F2Q7X5_YEREN</name>
<sequence>MIRTHLCTYVIAISANIRESECRLAAREICYPGLSSCITITLFNGDIMVGIHCTIANSAHEIRDAIKEIKEKIAIEFSDCYVIGALSVFKYSVFDRSISTRKKISNEINSHVTIHNRIKFHDTTMHLNTRKNVHVFISNSPIRVSYCAAEKCLVASQIPPLSVGRQYIPLYQFTKINNIGNMIICR</sequence>
<dbReference type="AlphaFoldDB" id="F2Q7X5"/>
<reference evidence="1" key="1">
    <citation type="submission" date="2009-04" db="EMBL/GenBank/DDBJ databases">
        <title>Novel enterobacterial integrative and conjugative elements (ICEs), including a mobilisable relateive of SPI-7.</title>
        <authorList>
            <person name="Seth-Smith H.M."/>
        </authorList>
    </citation>
    <scope>NUCLEOTIDE SEQUENCE</scope>
    <source>
        <strain evidence="1">Y69</strain>
    </source>
</reference>
<proteinExistence type="predicted"/>
<protein>
    <submittedName>
        <fullName evidence="1">Uncharacterized protein</fullName>
    </submittedName>
</protein>
<organism evidence="1">
    <name type="scientific">Yersinia enterocolitica</name>
    <dbReference type="NCBI Taxonomy" id="630"/>
    <lineage>
        <taxon>Bacteria</taxon>
        <taxon>Pseudomonadati</taxon>
        <taxon>Pseudomonadota</taxon>
        <taxon>Gammaproteobacteria</taxon>
        <taxon>Enterobacterales</taxon>
        <taxon>Yersiniaceae</taxon>
        <taxon>Yersinia</taxon>
    </lineage>
</organism>
<gene>
    <name evidence="1" type="ORF">Y69_0159</name>
</gene>
<dbReference type="EMBL" id="FN298493">
    <property type="protein sequence ID" value="CAX67698.1"/>
    <property type="molecule type" value="Genomic_DNA"/>
</dbReference>